<evidence type="ECO:0000313" key="2">
    <source>
        <dbReference type="EMBL" id="KAJ1524870.1"/>
    </source>
</evidence>
<protein>
    <recommendedName>
        <fullName evidence="4">Armadillo repeat-containing protein 1</fullName>
    </recommendedName>
</protein>
<keyword evidence="3" id="KW-1185">Reference proteome</keyword>
<dbReference type="PANTHER" id="PTHR28592:SF1">
    <property type="entry name" value="ARMADILLO REPEAT-CONTAINING PROTEIN 1"/>
    <property type="match status" value="1"/>
</dbReference>
<evidence type="ECO:0008006" key="4">
    <source>
        <dbReference type="Google" id="ProtNLM"/>
    </source>
</evidence>
<sequence length="245" mass="27443">MTGSDDDMLNTVQRYQVLAENKENQAEMIRDSAVVQFLVYALEGTSCAVKDTAMRTLELLGDNLKICPTLRKTFGVMESLEAIANSCTPENVDLADRARKLHNKLEQSNNLVWEVPKEVNLRIPDLSAEDCTEIWQALSSIRGVVSCQFNLELQICTLTVFSSMNPQHLVQTLSSKCGIEADVLKPGSQPQSNAHDKSIPDLPAYLPEEDSPVVQKKAVARRRPKRRESSWFTRAASVLVDSFFW</sequence>
<gene>
    <name evidence="2" type="ORF">ONE63_009736</name>
</gene>
<organism evidence="2 3">
    <name type="scientific">Megalurothrips usitatus</name>
    <name type="common">bean blossom thrips</name>
    <dbReference type="NCBI Taxonomy" id="439358"/>
    <lineage>
        <taxon>Eukaryota</taxon>
        <taxon>Metazoa</taxon>
        <taxon>Ecdysozoa</taxon>
        <taxon>Arthropoda</taxon>
        <taxon>Hexapoda</taxon>
        <taxon>Insecta</taxon>
        <taxon>Pterygota</taxon>
        <taxon>Neoptera</taxon>
        <taxon>Paraneoptera</taxon>
        <taxon>Thysanoptera</taxon>
        <taxon>Terebrantia</taxon>
        <taxon>Thripoidea</taxon>
        <taxon>Thripidae</taxon>
        <taxon>Megalurothrips</taxon>
    </lineage>
</organism>
<dbReference type="PANTHER" id="PTHR28592">
    <property type="entry name" value="ARMADILLO REPEAT-CONTAINING PROTEIN 1"/>
    <property type="match status" value="1"/>
</dbReference>
<name>A0AAV7XIG0_9NEOP</name>
<feature type="region of interest" description="Disordered" evidence="1">
    <location>
        <begin position="184"/>
        <end position="207"/>
    </location>
</feature>
<evidence type="ECO:0000256" key="1">
    <source>
        <dbReference type="SAM" id="MobiDB-lite"/>
    </source>
</evidence>
<reference evidence="2" key="1">
    <citation type="submission" date="2022-12" db="EMBL/GenBank/DDBJ databases">
        <title>Chromosome-level genome assembly of the bean flower thrips Megalurothrips usitatus.</title>
        <authorList>
            <person name="Ma L."/>
            <person name="Liu Q."/>
            <person name="Li H."/>
            <person name="Cai W."/>
        </authorList>
    </citation>
    <scope>NUCLEOTIDE SEQUENCE</scope>
    <source>
        <strain evidence="2">Cailab_2022a</strain>
    </source>
</reference>
<accession>A0AAV7XIG0</accession>
<comment type="caution">
    <text evidence="2">The sequence shown here is derived from an EMBL/GenBank/DDBJ whole genome shotgun (WGS) entry which is preliminary data.</text>
</comment>
<proteinExistence type="predicted"/>
<dbReference type="EMBL" id="JAPTSV010000008">
    <property type="protein sequence ID" value="KAJ1524870.1"/>
    <property type="molecule type" value="Genomic_DNA"/>
</dbReference>
<dbReference type="Proteomes" id="UP001075354">
    <property type="component" value="Chromosome 8"/>
</dbReference>
<evidence type="ECO:0000313" key="3">
    <source>
        <dbReference type="Proteomes" id="UP001075354"/>
    </source>
</evidence>
<dbReference type="AlphaFoldDB" id="A0AAV7XIG0"/>